<evidence type="ECO:0000256" key="6">
    <source>
        <dbReference type="ARBA" id="ARBA00023204"/>
    </source>
</evidence>
<dbReference type="Pfam" id="PF18307">
    <property type="entry name" value="Tfb2_C"/>
    <property type="match status" value="1"/>
</dbReference>
<accession>B8ARH2</accession>
<dbReference type="EMBL" id="CM000129">
    <property type="protein sequence ID" value="EEC78260.1"/>
    <property type="molecule type" value="Genomic_DNA"/>
</dbReference>
<comment type="function">
    <text evidence="8">Component of the general transcription and DNA repair factor IIH (TFIIH) core complex which is involved in general and transcription-coupled nucleotide excision repair (NER) of damaged DNA.</text>
</comment>
<evidence type="ECO:0000256" key="5">
    <source>
        <dbReference type="ARBA" id="ARBA00023163"/>
    </source>
</evidence>
<dbReference type="PANTHER" id="PTHR13152:SF0">
    <property type="entry name" value="GENERAL TRANSCRIPTION FACTOR IIH SUBUNIT 4"/>
    <property type="match status" value="1"/>
</dbReference>
<keyword evidence="7 8" id="KW-0539">Nucleus</keyword>
<dbReference type="STRING" id="39946.B8ARH2"/>
<dbReference type="GO" id="GO:0006289">
    <property type="term" value="P:nucleotide-excision repair"/>
    <property type="evidence" value="ECO:0007669"/>
    <property type="project" value="InterPro"/>
</dbReference>
<reference evidence="10 11" key="1">
    <citation type="journal article" date="2005" name="PLoS Biol.">
        <title>The genomes of Oryza sativa: a history of duplications.</title>
        <authorList>
            <person name="Yu J."/>
            <person name="Wang J."/>
            <person name="Lin W."/>
            <person name="Li S."/>
            <person name="Li H."/>
            <person name="Zhou J."/>
            <person name="Ni P."/>
            <person name="Dong W."/>
            <person name="Hu S."/>
            <person name="Zeng C."/>
            <person name="Zhang J."/>
            <person name="Zhang Y."/>
            <person name="Li R."/>
            <person name="Xu Z."/>
            <person name="Li S."/>
            <person name="Li X."/>
            <person name="Zheng H."/>
            <person name="Cong L."/>
            <person name="Lin L."/>
            <person name="Yin J."/>
            <person name="Geng J."/>
            <person name="Li G."/>
            <person name="Shi J."/>
            <person name="Liu J."/>
            <person name="Lv H."/>
            <person name="Li J."/>
            <person name="Wang J."/>
            <person name="Deng Y."/>
            <person name="Ran L."/>
            <person name="Shi X."/>
            <person name="Wang X."/>
            <person name="Wu Q."/>
            <person name="Li C."/>
            <person name="Ren X."/>
            <person name="Wang J."/>
            <person name="Wang X."/>
            <person name="Li D."/>
            <person name="Liu D."/>
            <person name="Zhang X."/>
            <person name="Ji Z."/>
            <person name="Zhao W."/>
            <person name="Sun Y."/>
            <person name="Zhang Z."/>
            <person name="Bao J."/>
            <person name="Han Y."/>
            <person name="Dong L."/>
            <person name="Ji J."/>
            <person name="Chen P."/>
            <person name="Wu S."/>
            <person name="Liu J."/>
            <person name="Xiao Y."/>
            <person name="Bu D."/>
            <person name="Tan J."/>
            <person name="Yang L."/>
            <person name="Ye C."/>
            <person name="Zhang J."/>
            <person name="Xu J."/>
            <person name="Zhou Y."/>
            <person name="Yu Y."/>
            <person name="Zhang B."/>
            <person name="Zhuang S."/>
            <person name="Wei H."/>
            <person name="Liu B."/>
            <person name="Lei M."/>
            <person name="Yu H."/>
            <person name="Li Y."/>
            <person name="Xu H."/>
            <person name="Wei S."/>
            <person name="He X."/>
            <person name="Fang L."/>
            <person name="Zhang Z."/>
            <person name="Zhang Y."/>
            <person name="Huang X."/>
            <person name="Su Z."/>
            <person name="Tong W."/>
            <person name="Li J."/>
            <person name="Tong Z."/>
            <person name="Li S."/>
            <person name="Ye J."/>
            <person name="Wang L."/>
            <person name="Fang L."/>
            <person name="Lei T."/>
            <person name="Chen C."/>
            <person name="Chen H."/>
            <person name="Xu Z."/>
            <person name="Li H."/>
            <person name="Huang H."/>
            <person name="Zhang F."/>
            <person name="Xu H."/>
            <person name="Li N."/>
            <person name="Zhao C."/>
            <person name="Li S."/>
            <person name="Dong L."/>
            <person name="Huang Y."/>
            <person name="Li L."/>
            <person name="Xi Y."/>
            <person name="Qi Q."/>
            <person name="Li W."/>
            <person name="Zhang B."/>
            <person name="Hu W."/>
            <person name="Zhang Y."/>
            <person name="Tian X."/>
            <person name="Jiao Y."/>
            <person name="Liang X."/>
            <person name="Jin J."/>
            <person name="Gao L."/>
            <person name="Zheng W."/>
            <person name="Hao B."/>
            <person name="Liu S."/>
            <person name="Wang W."/>
            <person name="Yuan L."/>
            <person name="Cao M."/>
            <person name="McDermott J."/>
            <person name="Samudrala R."/>
            <person name="Wang J."/>
            <person name="Wong G.K."/>
            <person name="Yang H."/>
        </authorList>
    </citation>
    <scope>NUCLEOTIDE SEQUENCE [LARGE SCALE GENOMIC DNA]</scope>
    <source>
        <strain evidence="11">cv. 93-11</strain>
    </source>
</reference>
<organism evidence="10 11">
    <name type="scientific">Oryza sativa subsp. indica</name>
    <name type="common">Rice</name>
    <dbReference type="NCBI Taxonomy" id="39946"/>
    <lineage>
        <taxon>Eukaryota</taxon>
        <taxon>Viridiplantae</taxon>
        <taxon>Streptophyta</taxon>
        <taxon>Embryophyta</taxon>
        <taxon>Tracheophyta</taxon>
        <taxon>Spermatophyta</taxon>
        <taxon>Magnoliopsida</taxon>
        <taxon>Liliopsida</taxon>
        <taxon>Poales</taxon>
        <taxon>Poaceae</taxon>
        <taxon>BOP clade</taxon>
        <taxon>Oryzoideae</taxon>
        <taxon>Oryzeae</taxon>
        <taxon>Oryzinae</taxon>
        <taxon>Oryza</taxon>
        <taxon>Oryza sativa</taxon>
    </lineage>
</organism>
<dbReference type="NCBIfam" id="TIGR00625">
    <property type="entry name" value="tfb2"/>
    <property type="match status" value="1"/>
</dbReference>
<evidence type="ECO:0000256" key="2">
    <source>
        <dbReference type="ARBA" id="ARBA00007132"/>
    </source>
</evidence>
<feature type="domain" description="Transcription factor Tfb2 C-terminal" evidence="9">
    <location>
        <begin position="389"/>
        <end position="456"/>
    </location>
</feature>
<evidence type="ECO:0000256" key="7">
    <source>
        <dbReference type="ARBA" id="ARBA00023242"/>
    </source>
</evidence>
<evidence type="ECO:0000256" key="4">
    <source>
        <dbReference type="ARBA" id="ARBA00023015"/>
    </source>
</evidence>
<dbReference type="InterPro" id="IPR004598">
    <property type="entry name" value="TFIIH_p52/Tfb2"/>
</dbReference>
<dbReference type="Gramene" id="BGIOSGA017362-TA">
    <property type="protein sequence ID" value="BGIOSGA017362-PA"/>
    <property type="gene ID" value="BGIOSGA017362"/>
</dbReference>
<evidence type="ECO:0000256" key="8">
    <source>
        <dbReference type="RuleBase" id="RU364024"/>
    </source>
</evidence>
<dbReference type="Pfam" id="PF03849">
    <property type="entry name" value="Tfb2"/>
    <property type="match status" value="1"/>
</dbReference>
<protein>
    <recommendedName>
        <fullName evidence="8">RNA polymerase II transcription factor B subunit 2</fullName>
    </recommendedName>
</protein>
<dbReference type="AlphaFoldDB" id="B8ARH2"/>
<evidence type="ECO:0000259" key="9">
    <source>
        <dbReference type="Pfam" id="PF18307"/>
    </source>
</evidence>
<keyword evidence="5 8" id="KW-0804">Transcription</keyword>
<evidence type="ECO:0000313" key="11">
    <source>
        <dbReference type="Proteomes" id="UP000007015"/>
    </source>
</evidence>
<keyword evidence="4 8" id="KW-0805">Transcription regulation</keyword>
<dbReference type="GO" id="GO:0001671">
    <property type="term" value="F:ATPase activator activity"/>
    <property type="evidence" value="ECO:0007669"/>
    <property type="project" value="InterPro"/>
</dbReference>
<keyword evidence="11" id="KW-1185">Reference proteome</keyword>
<comment type="similarity">
    <text evidence="2 8">Belongs to the TFB2 family.</text>
</comment>
<evidence type="ECO:0000313" key="10">
    <source>
        <dbReference type="EMBL" id="EEC78260.1"/>
    </source>
</evidence>
<proteinExistence type="inferred from homology"/>
<sequence length="459" mass="52845">MPQVMVVARNFMDMVAALPAAKLDMLYDSAFICEAVLRSLPPLAKKYALQMLYVSAPVAAAAMEEWVLDEYAAKHRVAIDRLLQLRVFVEVRDRRKEVSYKMNQKFQGNMQKYLVDGGSLPREPIPSSVTARLPTLAELESFALEQWECFLLQLINSSQVERGTSFSSSMMRTFQRGLLSSRDGEAPRLTENGFQFLLMETNAQLWYIMREYISSAEERGVDPTELISFLLELSFHTLGEAYSLNTLTDVQRNAIRDLAELGLVKLQQMSRVKPWQGRKDSWFIPTKLATNLSASLSDSSSNKEGFVVVETNFRMYAYSTSRLHCEILRLFSRVEYQLPNLIVGSITKESLYGAFENGITAEQIISFLQQNAHPRVADKIPAVPENVTDQIRLWETDRNRVDMTLSHLYEDFPSKDMFDQCCDYARDHGCLLWEDAKKMRLIVRVEFHSEMREFLRRLR</sequence>
<comment type="subcellular location">
    <subcellularLocation>
        <location evidence="1 8">Nucleus</location>
    </subcellularLocation>
</comment>
<keyword evidence="6 8" id="KW-0234">DNA repair</keyword>
<dbReference type="InterPro" id="IPR040662">
    <property type="entry name" value="Tfb2_C"/>
</dbReference>
<dbReference type="FunFam" id="3.30.70.2610:FF:000002">
    <property type="entry name" value="RNA polymerase II transcription factor B subunit 2"/>
    <property type="match status" value="1"/>
</dbReference>
<name>B8ARH2_ORYSI</name>
<keyword evidence="3 8" id="KW-0227">DNA damage</keyword>
<dbReference type="GO" id="GO:0003690">
    <property type="term" value="F:double-stranded DNA binding"/>
    <property type="evidence" value="ECO:0007669"/>
    <property type="project" value="TreeGrafter"/>
</dbReference>
<evidence type="ECO:0000256" key="3">
    <source>
        <dbReference type="ARBA" id="ARBA00022763"/>
    </source>
</evidence>
<evidence type="ECO:0000256" key="1">
    <source>
        <dbReference type="ARBA" id="ARBA00004123"/>
    </source>
</evidence>
<dbReference type="HOGENOM" id="CLU_027280_4_0_1"/>
<dbReference type="GO" id="GO:0005675">
    <property type="term" value="C:transcription factor TFIIH holo complex"/>
    <property type="evidence" value="ECO:0007669"/>
    <property type="project" value="TreeGrafter"/>
</dbReference>
<dbReference type="OMA" id="KGFIIIE"/>
<dbReference type="Proteomes" id="UP000007015">
    <property type="component" value="Chromosome 4"/>
</dbReference>
<dbReference type="GO" id="GO:0000439">
    <property type="term" value="C:transcription factor TFIIH core complex"/>
    <property type="evidence" value="ECO:0007669"/>
    <property type="project" value="InterPro"/>
</dbReference>
<gene>
    <name evidence="10" type="ORF">OsI_17944</name>
</gene>
<dbReference type="Gene3D" id="3.30.70.2610">
    <property type="match status" value="1"/>
</dbReference>
<dbReference type="PANTHER" id="PTHR13152">
    <property type="entry name" value="TFIIH, POLYPEPTIDE 4"/>
    <property type="match status" value="1"/>
</dbReference>